<dbReference type="Proteomes" id="UP001221838">
    <property type="component" value="Unassembled WGS sequence"/>
</dbReference>
<evidence type="ECO:0000313" key="2">
    <source>
        <dbReference type="Proteomes" id="UP001221838"/>
    </source>
</evidence>
<dbReference type="PROSITE" id="PS51257">
    <property type="entry name" value="PROKAR_LIPOPROTEIN"/>
    <property type="match status" value="1"/>
</dbReference>
<evidence type="ECO:0000313" key="1">
    <source>
        <dbReference type="EMBL" id="MDC0710223.1"/>
    </source>
</evidence>
<sequence length="156" mass="16579">MSRVCSVRFGVVLALVLGGCTQPQRPYIFKAPQGPESPLDTLVRALVSAGHPPESVEPGLGIIHTQWEPTSVCYLPNQKEGALMRRFTTTVAPTASSGSTISVSMEAQCCENQPEGRRGGSSLGPCTAVTEILETHQREVNSLGATLQRAMDDAAK</sequence>
<gene>
    <name evidence="1" type="ORF">POL68_17230</name>
</gene>
<evidence type="ECO:0008006" key="3">
    <source>
        <dbReference type="Google" id="ProtNLM"/>
    </source>
</evidence>
<dbReference type="RefSeq" id="WP_272139463.1">
    <property type="nucleotide sequence ID" value="NZ_JAQNDM010000002.1"/>
</dbReference>
<keyword evidence="2" id="KW-1185">Reference proteome</keyword>
<organism evidence="1 2">
    <name type="scientific">Stigmatella ashevillensis</name>
    <dbReference type="NCBI Taxonomy" id="2995309"/>
    <lineage>
        <taxon>Bacteria</taxon>
        <taxon>Pseudomonadati</taxon>
        <taxon>Myxococcota</taxon>
        <taxon>Myxococcia</taxon>
        <taxon>Myxococcales</taxon>
        <taxon>Cystobacterineae</taxon>
        <taxon>Archangiaceae</taxon>
        <taxon>Stigmatella</taxon>
    </lineage>
</organism>
<reference evidence="1 2" key="1">
    <citation type="submission" date="2022-11" db="EMBL/GenBank/DDBJ databases">
        <title>Minimal conservation of predation-associated metabolite biosynthetic gene clusters underscores biosynthetic potential of Myxococcota including descriptions for ten novel species: Archangium lansinium sp. nov., Myxococcus landrumus sp. nov., Nannocystis bai.</title>
        <authorList>
            <person name="Ahearne A."/>
            <person name="Stevens C."/>
            <person name="Dowd S."/>
        </authorList>
    </citation>
    <scope>NUCLEOTIDE SEQUENCE [LARGE SCALE GENOMIC DNA]</scope>
    <source>
        <strain evidence="1 2">NCWAL01</strain>
    </source>
</reference>
<protein>
    <recommendedName>
        <fullName evidence="3">Lipoprotein</fullName>
    </recommendedName>
</protein>
<name>A0ABT5DBP0_9BACT</name>
<dbReference type="EMBL" id="JAQNDM010000002">
    <property type="protein sequence ID" value="MDC0710223.1"/>
    <property type="molecule type" value="Genomic_DNA"/>
</dbReference>
<accession>A0ABT5DBP0</accession>
<comment type="caution">
    <text evidence="1">The sequence shown here is derived from an EMBL/GenBank/DDBJ whole genome shotgun (WGS) entry which is preliminary data.</text>
</comment>
<proteinExistence type="predicted"/>